<sequence>MTGLGKYIFAIPMLVFGLFHFMNADAMAGMAPFGGAIIVYLTGACLIAFALSVFIGKYDKLAAILLAIFLLLTMFMIFLKGVNANDQTATTMFLKDLGLVGGALMYAHGFAKDNSIIG</sequence>
<feature type="transmembrane region" description="Helical" evidence="1">
    <location>
        <begin position="6"/>
        <end position="24"/>
    </location>
</feature>
<keyword evidence="1" id="KW-0472">Membrane</keyword>
<reference evidence="2 3" key="1">
    <citation type="submission" date="2020-10" db="EMBL/GenBank/DDBJ databases">
        <title>Connecting structure to function with the recovery of over 1000 high-quality activated sludge metagenome-assembled genomes encoding full-length rRNA genes using long-read sequencing.</title>
        <authorList>
            <person name="Singleton C.M."/>
            <person name="Petriglieri F."/>
            <person name="Kristensen J.M."/>
            <person name="Kirkegaard R.H."/>
            <person name="Michaelsen T.Y."/>
            <person name="Andersen M.H."/>
            <person name="Karst S.M."/>
            <person name="Dueholm M.S."/>
            <person name="Nielsen P.H."/>
            <person name="Albertsen M."/>
        </authorList>
    </citation>
    <scope>NUCLEOTIDE SEQUENCE [LARGE SCALE GENOMIC DNA]</scope>
    <source>
        <strain evidence="2">Ribe_18-Q3-R11-54_BAT3C.373</strain>
    </source>
</reference>
<dbReference type="AlphaFoldDB" id="A0A9D7SAF1"/>
<feature type="transmembrane region" description="Helical" evidence="1">
    <location>
        <begin position="36"/>
        <end position="55"/>
    </location>
</feature>
<organism evidence="2 3">
    <name type="scientific">Candidatus Defluviibacterium haderslevense</name>
    <dbReference type="NCBI Taxonomy" id="2981993"/>
    <lineage>
        <taxon>Bacteria</taxon>
        <taxon>Pseudomonadati</taxon>
        <taxon>Bacteroidota</taxon>
        <taxon>Saprospiria</taxon>
        <taxon>Saprospirales</taxon>
        <taxon>Saprospiraceae</taxon>
        <taxon>Candidatus Defluviibacterium</taxon>
    </lineage>
</organism>
<proteinExistence type="predicted"/>
<gene>
    <name evidence="2" type="ORF">IPO85_12670</name>
</gene>
<comment type="caution">
    <text evidence="2">The sequence shown here is derived from an EMBL/GenBank/DDBJ whole genome shotgun (WGS) entry which is preliminary data.</text>
</comment>
<protein>
    <submittedName>
        <fullName evidence="2">DoxX family protein</fullName>
    </submittedName>
</protein>
<feature type="transmembrane region" description="Helical" evidence="1">
    <location>
        <begin position="61"/>
        <end position="79"/>
    </location>
</feature>
<keyword evidence="1" id="KW-0812">Transmembrane</keyword>
<dbReference type="Proteomes" id="UP000808349">
    <property type="component" value="Unassembled WGS sequence"/>
</dbReference>
<dbReference type="EMBL" id="JADKFW010000010">
    <property type="protein sequence ID" value="MBK9718336.1"/>
    <property type="molecule type" value="Genomic_DNA"/>
</dbReference>
<evidence type="ECO:0000313" key="2">
    <source>
        <dbReference type="EMBL" id="MBK9718336.1"/>
    </source>
</evidence>
<accession>A0A9D7SAF1</accession>
<name>A0A9D7SAF1_9BACT</name>
<keyword evidence="1" id="KW-1133">Transmembrane helix</keyword>
<evidence type="ECO:0000313" key="3">
    <source>
        <dbReference type="Proteomes" id="UP000808349"/>
    </source>
</evidence>
<evidence type="ECO:0000256" key="1">
    <source>
        <dbReference type="SAM" id="Phobius"/>
    </source>
</evidence>